<dbReference type="SUPFAM" id="SSF49447">
    <property type="entry name" value="Second domain of Mu2 adaptin subunit (ap50) of ap2 adaptor"/>
    <property type="match status" value="1"/>
</dbReference>
<evidence type="ECO:0000313" key="15">
    <source>
        <dbReference type="EMBL" id="TPX50586.1"/>
    </source>
</evidence>
<evidence type="ECO:0000256" key="1">
    <source>
        <dbReference type="ARBA" id="ARBA00010516"/>
    </source>
</evidence>
<dbReference type="VEuPathDB" id="FungiDB:SeMB42_g02200"/>
<keyword evidence="7 10" id="KW-0333">Golgi apparatus</keyword>
<keyword evidence="6 10" id="KW-0653">Protein transport</keyword>
<dbReference type="FunFam" id="2.60.40.1170:FF:000007">
    <property type="entry name" value="Coatomer subunit delta"/>
    <property type="match status" value="1"/>
</dbReference>
<organism evidence="14 17">
    <name type="scientific">Synchytrium endobioticum</name>
    <dbReference type="NCBI Taxonomy" id="286115"/>
    <lineage>
        <taxon>Eukaryota</taxon>
        <taxon>Fungi</taxon>
        <taxon>Fungi incertae sedis</taxon>
        <taxon>Chytridiomycota</taxon>
        <taxon>Chytridiomycota incertae sedis</taxon>
        <taxon>Chytridiomycetes</taxon>
        <taxon>Synchytriales</taxon>
        <taxon>Synchytriaceae</taxon>
        <taxon>Synchytrium</taxon>
    </lineage>
</organism>
<comment type="caution">
    <text evidence="14">The sequence shown here is derived from an EMBL/GenBank/DDBJ whole genome shotgun (WGS) entry which is preliminary data.</text>
</comment>
<evidence type="ECO:0000256" key="10">
    <source>
        <dbReference type="RuleBase" id="RU364018"/>
    </source>
</evidence>
<evidence type="ECO:0000256" key="4">
    <source>
        <dbReference type="ARBA" id="ARBA00022490"/>
    </source>
</evidence>
<dbReference type="EMBL" id="QEAM01000174">
    <property type="protein sequence ID" value="TPX44620.1"/>
    <property type="molecule type" value="Genomic_DNA"/>
</dbReference>
<dbReference type="InterPro" id="IPR036168">
    <property type="entry name" value="AP2_Mu_C_sf"/>
</dbReference>
<dbReference type="InterPro" id="IPR011012">
    <property type="entry name" value="Longin-like_dom_sf"/>
</dbReference>
<comment type="subunit">
    <text evidence="2 10">Oligomeric complex that consists of at least the alpha, beta, beta', gamma, delta, epsilon and zeta subunits.</text>
</comment>
<dbReference type="CDD" id="cd14830">
    <property type="entry name" value="Delta_COP_N"/>
    <property type="match status" value="1"/>
</dbReference>
<dbReference type="PANTHER" id="PTHR10121:SF0">
    <property type="entry name" value="COATOMER SUBUNIT DELTA"/>
    <property type="match status" value="1"/>
</dbReference>
<evidence type="ECO:0000256" key="12">
    <source>
        <dbReference type="SAM" id="Coils"/>
    </source>
</evidence>
<evidence type="ECO:0000256" key="3">
    <source>
        <dbReference type="ARBA" id="ARBA00022448"/>
    </source>
</evidence>
<dbReference type="GO" id="GO:0006888">
    <property type="term" value="P:endoplasmic reticulum to Golgi vesicle-mediated transport"/>
    <property type="evidence" value="ECO:0007669"/>
    <property type="project" value="TreeGrafter"/>
</dbReference>
<accession>A0A507D0C2</accession>
<comment type="subcellular location">
    <subcellularLocation>
        <location evidence="10 11">Cytoplasm</location>
    </subcellularLocation>
    <subcellularLocation>
        <location evidence="10 11">Cytoplasmic vesicle</location>
        <location evidence="10 11">COPI-coated vesicle membrane</location>
        <topology evidence="10 11">Peripheral membrane protein</topology>
        <orientation evidence="10 11">Cytoplasmic side</orientation>
    </subcellularLocation>
    <subcellularLocation>
        <location evidence="10 11">Golgi apparatus membrane</location>
        <topology evidence="10 11">Peripheral membrane protein</topology>
        <orientation evidence="10 11">Cytoplasmic side</orientation>
    </subcellularLocation>
</comment>
<dbReference type="Pfam" id="PF01217">
    <property type="entry name" value="Clat_adaptor_s"/>
    <property type="match status" value="1"/>
</dbReference>
<reference evidence="16 17" key="1">
    <citation type="journal article" date="2019" name="Sci. Rep.">
        <title>Comparative genomics of chytrid fungi reveal insights into the obligate biotrophic and pathogenic lifestyle of Synchytrium endobioticum.</title>
        <authorList>
            <person name="van de Vossenberg B.T.L.H."/>
            <person name="Warris S."/>
            <person name="Nguyen H.D.T."/>
            <person name="van Gent-Pelzer M.P.E."/>
            <person name="Joly D.L."/>
            <person name="van de Geest H.C."/>
            <person name="Bonants P.J.M."/>
            <person name="Smith D.S."/>
            <person name="Levesque C.A."/>
            <person name="van der Lee T.A.J."/>
        </authorList>
    </citation>
    <scope>NUCLEOTIDE SEQUENCE [LARGE SCALE GENOMIC DNA]</scope>
    <source>
        <strain evidence="14 17">LEV6574</strain>
        <strain evidence="15 16">MB42</strain>
    </source>
</reference>
<keyword evidence="3 10" id="KW-0813">Transport</keyword>
<evidence type="ECO:0000256" key="6">
    <source>
        <dbReference type="ARBA" id="ARBA00022927"/>
    </source>
</evidence>
<feature type="coiled-coil region" evidence="12">
    <location>
        <begin position="137"/>
        <end position="180"/>
    </location>
</feature>
<dbReference type="Gene3D" id="2.60.40.1170">
    <property type="entry name" value="Mu homology domain, subdomain B"/>
    <property type="match status" value="2"/>
</dbReference>
<proteinExistence type="inferred from homology"/>
<dbReference type="Proteomes" id="UP000317494">
    <property type="component" value="Unassembled WGS sequence"/>
</dbReference>
<name>A0A507D0C2_9FUNG</name>
<evidence type="ECO:0000313" key="16">
    <source>
        <dbReference type="Proteomes" id="UP000317494"/>
    </source>
</evidence>
<feature type="domain" description="MHD" evidence="13">
    <location>
        <begin position="290"/>
        <end position="530"/>
    </location>
</feature>
<evidence type="ECO:0000256" key="11">
    <source>
        <dbReference type="RuleBase" id="RU366052"/>
    </source>
</evidence>
<dbReference type="GO" id="GO:0015031">
    <property type="term" value="P:protein transport"/>
    <property type="evidence" value="ECO:0007669"/>
    <property type="project" value="UniProtKB-KW"/>
</dbReference>
<dbReference type="InterPro" id="IPR028565">
    <property type="entry name" value="MHD"/>
</dbReference>
<comment type="similarity">
    <text evidence="1 10">Belongs to the adaptor complexes medium subunit family. Delta-COP subfamily.</text>
</comment>
<keyword evidence="4 10" id="KW-0963">Cytoplasm</keyword>
<evidence type="ECO:0000256" key="5">
    <source>
        <dbReference type="ARBA" id="ARBA00022892"/>
    </source>
</evidence>
<keyword evidence="5 10" id="KW-0931">ER-Golgi transport</keyword>
<dbReference type="InterPro" id="IPR022775">
    <property type="entry name" value="AP_mu_sigma_su"/>
</dbReference>
<evidence type="ECO:0000313" key="17">
    <source>
        <dbReference type="Proteomes" id="UP000320475"/>
    </source>
</evidence>
<evidence type="ECO:0000256" key="2">
    <source>
        <dbReference type="ARBA" id="ARBA00011775"/>
    </source>
</evidence>
<dbReference type="SUPFAM" id="SSF64356">
    <property type="entry name" value="SNARE-like"/>
    <property type="match status" value="1"/>
</dbReference>
<dbReference type="Proteomes" id="UP000320475">
    <property type="component" value="Unassembled WGS sequence"/>
</dbReference>
<comment type="function">
    <text evidence="10">The coatomer is a cytosolic protein complex that binds to dilysine motifs and reversibly associates with Golgi non-clathrin-coated vesicles, which further mediate biosynthetic protein transport from the ER, via the Golgi up to the trans Golgi network. Coatomer complex is required for budding from Golgi membranes, and is essential for the retrograde Golgi-to-ER transport of dilysine-tagged proteins.</text>
</comment>
<protein>
    <recommendedName>
        <fullName evidence="10">Coatomer subunit delta</fullName>
    </recommendedName>
</protein>
<dbReference type="GO" id="GO:0051645">
    <property type="term" value="P:Golgi localization"/>
    <property type="evidence" value="ECO:0007669"/>
    <property type="project" value="TreeGrafter"/>
</dbReference>
<gene>
    <name evidence="14" type="ORF">SeLEV6574_g04380</name>
    <name evidence="15" type="ORF">SeMB42_g02200</name>
</gene>
<keyword evidence="12" id="KW-0175">Coiled coil</keyword>
<dbReference type="GO" id="GO:0030126">
    <property type="term" value="C:COPI vesicle coat"/>
    <property type="evidence" value="ECO:0007669"/>
    <property type="project" value="UniProtKB-UniRule"/>
</dbReference>
<evidence type="ECO:0000256" key="9">
    <source>
        <dbReference type="ARBA" id="ARBA00023329"/>
    </source>
</evidence>
<dbReference type="STRING" id="286115.A0A507D0C2"/>
<dbReference type="PANTHER" id="PTHR10121">
    <property type="entry name" value="COATOMER SUBUNIT DELTA"/>
    <property type="match status" value="1"/>
</dbReference>
<evidence type="ECO:0000256" key="7">
    <source>
        <dbReference type="ARBA" id="ARBA00023034"/>
    </source>
</evidence>
<evidence type="ECO:0000313" key="14">
    <source>
        <dbReference type="EMBL" id="TPX44620.1"/>
    </source>
</evidence>
<dbReference type="CDD" id="cd09254">
    <property type="entry name" value="AP_delta-COPI_MHD"/>
    <property type="match status" value="1"/>
</dbReference>
<dbReference type="AlphaFoldDB" id="A0A507D0C2"/>
<dbReference type="OrthoDB" id="10266042at2759"/>
<dbReference type="Gene3D" id="3.30.450.60">
    <property type="match status" value="1"/>
</dbReference>
<keyword evidence="8 10" id="KW-0472">Membrane</keyword>
<keyword evidence="9 10" id="KW-0968">Cytoplasmic vesicle</keyword>
<dbReference type="FunFam" id="3.30.450.60:FF:000003">
    <property type="entry name" value="Coatomer subunit delta"/>
    <property type="match status" value="1"/>
</dbReference>
<dbReference type="PROSITE" id="PS51072">
    <property type="entry name" value="MHD"/>
    <property type="match status" value="1"/>
</dbReference>
<evidence type="ECO:0000259" key="13">
    <source>
        <dbReference type="PROSITE" id="PS51072"/>
    </source>
</evidence>
<keyword evidence="16" id="KW-1185">Reference proteome</keyword>
<dbReference type="EMBL" id="QEAN01000065">
    <property type="protein sequence ID" value="TPX50586.1"/>
    <property type="molecule type" value="Genomic_DNA"/>
</dbReference>
<sequence length="530" mass="58350">MVVLAASICTKGGKAILSRQFVEMPQSRIEGLLASFPKLINSSSSDQHTFIETDSVRYVYQPLEETLYMVLVTNRQSNILQDIDTLHLFARSVAEYCPRSVDEREIGQRAFDLLMVFDEIVALGYRETVSMPQIRTIMEMESHEERVQAEIERNKEKEAREERNRKARALELQKREMAKKGYTGGLPSSVSGFGSSSVSGSMGAGSTGMSAGGVGMSNQRLPTVLDSSISDSYSSPRPQIAGAGARGMQLGRKNNSAAIIDNIKAEEGIEDVVVLSRSSSAAPGRAPIPSEGLHIMIEEKLVVAVNRDGGLQNMEVKGEMLVLVTDEAKQHLKLNMMVNHDGEAQFKTHPNVDKKLFTTENIVSTRDGKPFPLNQQAAFLKWRLQTKDDSAVPLSVNCWPSPSGTGNCDVNMEYELQRDNLELVDVVIAIPYPGSTPPTIGELEGSYRVDRQKRIIEWQLPVVDASNKSGVLEFSVQSEDVNGFYPIHVSFRASKTFCDVAVINIVSSDDGSELSFSKDISVATEEYKIV</sequence>
<dbReference type="GO" id="GO:0000139">
    <property type="term" value="C:Golgi membrane"/>
    <property type="evidence" value="ECO:0007669"/>
    <property type="project" value="UniProtKB-SubCell"/>
</dbReference>
<dbReference type="InterPro" id="IPR027059">
    <property type="entry name" value="Coatomer_dsu"/>
</dbReference>
<dbReference type="GO" id="GO:0006890">
    <property type="term" value="P:retrograde vesicle-mediated transport, Golgi to endoplasmic reticulum"/>
    <property type="evidence" value="ECO:0007669"/>
    <property type="project" value="UniProtKB-UniRule"/>
</dbReference>
<evidence type="ECO:0000256" key="8">
    <source>
        <dbReference type="ARBA" id="ARBA00023136"/>
    </source>
</evidence>
<dbReference type="Pfam" id="PF00928">
    <property type="entry name" value="Adap_comp_sub"/>
    <property type="match status" value="1"/>
</dbReference>